<name>W0JXC9_9EURY</name>
<keyword evidence="2" id="KW-0614">Plasmid</keyword>
<evidence type="ECO:0000256" key="1">
    <source>
        <dbReference type="SAM" id="MobiDB-lite"/>
    </source>
</evidence>
<evidence type="ECO:0000313" key="2">
    <source>
        <dbReference type="EMBL" id="AHG01870.1"/>
    </source>
</evidence>
<dbReference type="Proteomes" id="UP000019024">
    <property type="component" value="Plasmid unnamed2"/>
</dbReference>
<keyword evidence="3" id="KW-1185">Reference proteome</keyword>
<protein>
    <submittedName>
        <fullName evidence="2">Uncharacterized protein</fullName>
    </submittedName>
</protein>
<evidence type="ECO:0000313" key="3">
    <source>
        <dbReference type="Proteomes" id="UP000019024"/>
    </source>
</evidence>
<dbReference type="HOGENOM" id="CLU_2930096_0_0_2"/>
<sequence>MQRRTIYSWLKRLDTDESFEQAVTDTHRSGRNRKLSEEEQEQFEATVHESPEEDGLDAPA</sequence>
<organism evidence="2 3">
    <name type="scientific">Halostagnicola larsenii XH-48</name>
    <dbReference type="NCBI Taxonomy" id="797299"/>
    <lineage>
        <taxon>Archaea</taxon>
        <taxon>Methanobacteriati</taxon>
        <taxon>Methanobacteriota</taxon>
        <taxon>Stenosarchaea group</taxon>
        <taxon>Halobacteria</taxon>
        <taxon>Halobacteriales</taxon>
        <taxon>Natrialbaceae</taxon>
        <taxon>Halostagnicola</taxon>
    </lineage>
</organism>
<dbReference type="PATRIC" id="fig|797299.3.peg.3583"/>
<dbReference type="EMBL" id="CP007057">
    <property type="protein sequence ID" value="AHG01870.1"/>
    <property type="molecule type" value="Genomic_DNA"/>
</dbReference>
<dbReference type="Pfam" id="PF13551">
    <property type="entry name" value="HTH_29"/>
    <property type="match status" value="1"/>
</dbReference>
<dbReference type="eggNOG" id="arCOG02128">
    <property type="taxonomic scope" value="Archaea"/>
</dbReference>
<proteinExistence type="predicted"/>
<geneLocation type="plasmid" evidence="3">
    <name>2</name>
</geneLocation>
<gene>
    <name evidence="2" type="ORF">HALLA_00835</name>
</gene>
<accession>W0JXC9</accession>
<feature type="compositionally biased region" description="Acidic residues" evidence="1">
    <location>
        <begin position="51"/>
        <end position="60"/>
    </location>
</feature>
<reference evidence="2 3" key="1">
    <citation type="submission" date="2014-01" db="EMBL/GenBank/DDBJ databases">
        <authorList>
            <consortium name="DOE Joint Genome Institute"/>
            <person name="Anderson I."/>
            <person name="Huntemann M."/>
            <person name="Han J."/>
            <person name="Chen A."/>
            <person name="Kyrpides N."/>
            <person name="Mavromatis K."/>
            <person name="Markowitz V."/>
            <person name="Palaniappan K."/>
            <person name="Ivanova N."/>
            <person name="Schaumberg A."/>
            <person name="Pati A."/>
            <person name="Liolios K."/>
            <person name="Nordberg H.P."/>
            <person name="Cantor M.N."/>
            <person name="Hua S.X."/>
            <person name="Woyke T."/>
        </authorList>
    </citation>
    <scope>NUCLEOTIDE SEQUENCE [LARGE SCALE GENOMIC DNA]</scope>
    <source>
        <strain evidence="2 3">XH-48</strain>
        <plasmid evidence="3">2</plasmid>
    </source>
</reference>
<dbReference type="KEGG" id="hlr:HALLA_00835"/>
<dbReference type="AlphaFoldDB" id="W0JXC9"/>
<feature type="region of interest" description="Disordered" evidence="1">
    <location>
        <begin position="21"/>
        <end position="60"/>
    </location>
</feature>